<sequence>MSHPRNALLLKWNRRLVEALTARGVSYAAVVTDYELERRRFTLDDLRDADEIYRIGSHDSASDLFGVAARLLTEDRRYDLVLSPSEFSHYALAVLASVVPGTALTARQVLETRDKRVMKGLFRRAGVRSSEEYTSAGKAADALEAGIEPVGVVVKPTDGAGARATVIATSAAELADAVDRLNGRALLESGLDGDEYHVDAVWSGRRLTWLSISRYLLPRARVVHSTIRNGALLVDPAEEADLYARVFDDQRRLIDAGDFETGISHGEFFRTGHGLVWTEIASRPGGACVDHMVGAATGRSLTERWVDALLGDDVTMEPLPRDLGRAVGWLNLGPAGSGTVVRCPSLDEVSAWPGVIDADIRLHTGDRIDITDPSAWSCLVVLEAADSAEWERRRRVVEALAHEAYEMQPATP</sequence>
<name>A0A1C5GI74_MICEH</name>
<dbReference type="AlphaFoldDB" id="A0A1C5GI74"/>
<dbReference type="PANTHER" id="PTHR43585:SF2">
    <property type="entry name" value="ATP-GRASP ENZYME FSQD"/>
    <property type="match status" value="1"/>
</dbReference>
<proteinExistence type="predicted"/>
<dbReference type="InterPro" id="IPR011761">
    <property type="entry name" value="ATP-grasp"/>
</dbReference>
<reference evidence="6 7" key="1">
    <citation type="submission" date="2016-06" db="EMBL/GenBank/DDBJ databases">
        <authorList>
            <person name="Kjaerup R.B."/>
            <person name="Dalgaard T.S."/>
            <person name="Juul-Madsen H.R."/>
        </authorList>
    </citation>
    <scope>NUCLEOTIDE SEQUENCE [LARGE SCALE GENOMIC DNA]</scope>
    <source>
        <strain evidence="6 7">DSM 43913</strain>
    </source>
</reference>
<evidence type="ECO:0000256" key="2">
    <source>
        <dbReference type="ARBA" id="ARBA00022741"/>
    </source>
</evidence>
<dbReference type="PROSITE" id="PS50975">
    <property type="entry name" value="ATP_GRASP"/>
    <property type="match status" value="1"/>
</dbReference>
<dbReference type="PANTHER" id="PTHR43585">
    <property type="entry name" value="FUMIPYRROLE BIOSYNTHESIS PROTEIN C"/>
    <property type="match status" value="1"/>
</dbReference>
<feature type="domain" description="ATP-grasp" evidence="5">
    <location>
        <begin position="119"/>
        <end position="310"/>
    </location>
</feature>
<evidence type="ECO:0000256" key="3">
    <source>
        <dbReference type="ARBA" id="ARBA00022840"/>
    </source>
</evidence>
<dbReference type="EMBL" id="LT607733">
    <property type="protein sequence ID" value="SCG19474.1"/>
    <property type="molecule type" value="Genomic_DNA"/>
</dbReference>
<evidence type="ECO:0000313" key="6">
    <source>
        <dbReference type="EMBL" id="SCG19474.1"/>
    </source>
</evidence>
<keyword evidence="3 4" id="KW-0067">ATP-binding</keyword>
<keyword evidence="2 4" id="KW-0547">Nucleotide-binding</keyword>
<dbReference type="Gene3D" id="3.30.470.20">
    <property type="entry name" value="ATP-grasp fold, B domain"/>
    <property type="match status" value="1"/>
</dbReference>
<dbReference type="GO" id="GO:0016874">
    <property type="term" value="F:ligase activity"/>
    <property type="evidence" value="ECO:0007669"/>
    <property type="project" value="UniProtKB-KW"/>
</dbReference>
<protein>
    <submittedName>
        <fullName evidence="6">ATP-grasp domain-containing protein</fullName>
    </submittedName>
</protein>
<dbReference type="SUPFAM" id="SSF56059">
    <property type="entry name" value="Glutathione synthetase ATP-binding domain-like"/>
    <property type="match status" value="1"/>
</dbReference>
<dbReference type="Proteomes" id="UP000198251">
    <property type="component" value="Chromosome I"/>
</dbReference>
<evidence type="ECO:0000313" key="7">
    <source>
        <dbReference type="Proteomes" id="UP000198251"/>
    </source>
</evidence>
<organism evidence="6 7">
    <name type="scientific">Micromonospora echinofusca</name>
    <dbReference type="NCBI Taxonomy" id="47858"/>
    <lineage>
        <taxon>Bacteria</taxon>
        <taxon>Bacillati</taxon>
        <taxon>Actinomycetota</taxon>
        <taxon>Actinomycetes</taxon>
        <taxon>Micromonosporales</taxon>
        <taxon>Micromonosporaceae</taxon>
        <taxon>Micromonospora</taxon>
    </lineage>
</organism>
<keyword evidence="7" id="KW-1185">Reference proteome</keyword>
<dbReference type="GO" id="GO:0046872">
    <property type="term" value="F:metal ion binding"/>
    <property type="evidence" value="ECO:0007669"/>
    <property type="project" value="InterPro"/>
</dbReference>
<evidence type="ECO:0000256" key="1">
    <source>
        <dbReference type="ARBA" id="ARBA00022598"/>
    </source>
</evidence>
<dbReference type="InterPro" id="IPR052032">
    <property type="entry name" value="ATP-dep_AA_Ligase"/>
</dbReference>
<dbReference type="GO" id="GO:0005524">
    <property type="term" value="F:ATP binding"/>
    <property type="evidence" value="ECO:0007669"/>
    <property type="project" value="UniProtKB-UniRule"/>
</dbReference>
<keyword evidence="1" id="KW-0436">Ligase</keyword>
<evidence type="ECO:0000259" key="5">
    <source>
        <dbReference type="PROSITE" id="PS50975"/>
    </source>
</evidence>
<evidence type="ECO:0000256" key="4">
    <source>
        <dbReference type="PROSITE-ProRule" id="PRU00409"/>
    </source>
</evidence>
<accession>A0A1C5GI74</accession>
<gene>
    <name evidence="6" type="ORF">GA0070610_5849</name>
</gene>